<name>A0AAD9KF48_RIDPI</name>
<keyword evidence="2" id="KW-1185">Reference proteome</keyword>
<comment type="caution">
    <text evidence="1">The sequence shown here is derived from an EMBL/GenBank/DDBJ whole genome shotgun (WGS) entry which is preliminary data.</text>
</comment>
<sequence>MNEWMKWNYLLVNDTINTCLPVVPKSATAIVNRLRVLVGQYDVVLAEHIRTLSVHLSIPLYVSRTISTYSLHIRVIGLIHRYFTQPTAERGVNVIVTPRLAYSNVLLYGTANNNIAQLQLVARNESTTADLCQLL</sequence>
<dbReference type="Proteomes" id="UP001209878">
    <property type="component" value="Unassembled WGS sequence"/>
</dbReference>
<reference evidence="1" key="1">
    <citation type="journal article" date="2023" name="Mol. Biol. Evol.">
        <title>Third-Generation Sequencing Reveals the Adaptive Role of the Epigenome in Three Deep-Sea Polychaetes.</title>
        <authorList>
            <person name="Perez M."/>
            <person name="Aroh O."/>
            <person name="Sun Y."/>
            <person name="Lan Y."/>
            <person name="Juniper S.K."/>
            <person name="Young C.R."/>
            <person name="Angers B."/>
            <person name="Qian P.Y."/>
        </authorList>
    </citation>
    <scope>NUCLEOTIDE SEQUENCE</scope>
    <source>
        <strain evidence="1">R07B-5</strain>
    </source>
</reference>
<gene>
    <name evidence="1" type="ORF">NP493_1165g00032</name>
</gene>
<dbReference type="EMBL" id="JAODUO010001164">
    <property type="protein sequence ID" value="KAK2170039.1"/>
    <property type="molecule type" value="Genomic_DNA"/>
</dbReference>
<evidence type="ECO:0000313" key="1">
    <source>
        <dbReference type="EMBL" id="KAK2170039.1"/>
    </source>
</evidence>
<organism evidence="1 2">
    <name type="scientific">Ridgeia piscesae</name>
    <name type="common">Tubeworm</name>
    <dbReference type="NCBI Taxonomy" id="27915"/>
    <lineage>
        <taxon>Eukaryota</taxon>
        <taxon>Metazoa</taxon>
        <taxon>Spiralia</taxon>
        <taxon>Lophotrochozoa</taxon>
        <taxon>Annelida</taxon>
        <taxon>Polychaeta</taxon>
        <taxon>Sedentaria</taxon>
        <taxon>Canalipalpata</taxon>
        <taxon>Sabellida</taxon>
        <taxon>Siboglinidae</taxon>
        <taxon>Ridgeia</taxon>
    </lineage>
</organism>
<evidence type="ECO:0000313" key="2">
    <source>
        <dbReference type="Proteomes" id="UP001209878"/>
    </source>
</evidence>
<accession>A0AAD9KF48</accession>
<dbReference type="AlphaFoldDB" id="A0AAD9KF48"/>
<protein>
    <submittedName>
        <fullName evidence="1">Uncharacterized protein</fullName>
    </submittedName>
</protein>
<proteinExistence type="predicted"/>